<feature type="binding site" evidence="9">
    <location>
        <position position="93"/>
    </location>
    <ligand>
        <name>glycerol</name>
        <dbReference type="ChEBI" id="CHEBI:17754"/>
    </ligand>
</feature>
<feature type="binding site" evidence="9">
    <location>
        <position position="419"/>
    </location>
    <ligand>
        <name>ATP</name>
        <dbReference type="ChEBI" id="CHEBI:30616"/>
    </ligand>
</feature>
<dbReference type="GO" id="GO:0006072">
    <property type="term" value="P:glycerol-3-phosphate metabolic process"/>
    <property type="evidence" value="ECO:0007669"/>
    <property type="project" value="InterPro"/>
</dbReference>
<gene>
    <name evidence="9" type="primary">glpK</name>
    <name evidence="13" type="ORF">AVDCRST_MAG70-1866</name>
</gene>
<evidence type="ECO:0000256" key="1">
    <source>
        <dbReference type="ARBA" id="ARBA00005190"/>
    </source>
</evidence>
<accession>A0A6J4V3E3</accession>
<dbReference type="UniPathway" id="UPA00618">
    <property type="reaction ID" value="UER00672"/>
</dbReference>
<dbReference type="EC" id="2.7.1.30" evidence="9"/>
<feature type="binding site" evidence="9">
    <location>
        <position position="26"/>
    </location>
    <ligand>
        <name>ADP</name>
        <dbReference type="ChEBI" id="CHEBI:456216"/>
    </ligand>
</feature>
<keyword evidence="7 9" id="KW-0067">ATP-binding</keyword>
<dbReference type="FunFam" id="3.30.420.40:FF:000008">
    <property type="entry name" value="Glycerol kinase"/>
    <property type="match status" value="1"/>
</dbReference>
<feature type="binding site" evidence="9">
    <location>
        <position position="22"/>
    </location>
    <ligand>
        <name>ADP</name>
        <dbReference type="ChEBI" id="CHEBI:456216"/>
    </ligand>
</feature>
<feature type="binding site" evidence="9">
    <location>
        <position position="423"/>
    </location>
    <ligand>
        <name>ADP</name>
        <dbReference type="ChEBI" id="CHEBI:456216"/>
    </ligand>
</feature>
<feature type="binding site" evidence="9">
    <location>
        <position position="322"/>
    </location>
    <ligand>
        <name>ATP</name>
        <dbReference type="ChEBI" id="CHEBI:30616"/>
    </ligand>
</feature>
<feature type="binding site" evidence="9">
    <location>
        <position position="144"/>
    </location>
    <ligand>
        <name>sn-glycerol 3-phosphate</name>
        <dbReference type="ChEBI" id="CHEBI:57597"/>
    </ligand>
</feature>
<dbReference type="HAMAP" id="MF_00186">
    <property type="entry name" value="Glycerol_kin"/>
    <property type="match status" value="1"/>
</dbReference>
<keyword evidence="6 9" id="KW-0319">Glycerol metabolism</keyword>
<dbReference type="InterPro" id="IPR043129">
    <property type="entry name" value="ATPase_NBD"/>
</dbReference>
<feature type="binding site" evidence="9">
    <location>
        <position position="318"/>
    </location>
    <ligand>
        <name>ADP</name>
        <dbReference type="ChEBI" id="CHEBI:456216"/>
    </ligand>
</feature>
<evidence type="ECO:0000256" key="6">
    <source>
        <dbReference type="ARBA" id="ARBA00022798"/>
    </source>
</evidence>
<sequence>MTNVAEGQRADGPLVLALDQGTTSSRAILFGRDGTVRGMAQRPLAVTYPHPGWVNQDARDIRDDTLAVAREAMASAGIGAADIAAIGIANQRETTILWDRRTGEPVAPAIVWQSRQSASVVEALEGRGMSAAVQDRTGLVPDSYFSATKVAWMLDADPELRRRAASVEIAFGTVDSWLLWTLTGGTHHITDVTNASRTMVFDIHDLAWSDELLGDLAIPAAILPGVVPSCGVVAQTDPDLFGAPIPIAGIAGDQQAALFGQACFRPGEAKNTYGTGSFVLMQTGPSPSTSAHRLLTTVAWGLPDRTDYALEGAIFATGAAVQWLRDGLGIIREAADIEGLAASVADSGGVAFVPALTGLGAPVWDAGARGTITGITRGTTAGHLARATLEAIALQTRDVIVAMEADSGITLAELRVDGGAAANDLLMQIQADVLGVPVIRPATTETTALGASYLAGLATGVWQGQDEVRDRWREDRRFEPAMAASDRDAMVETWRDAVGRSRSRDS</sequence>
<feature type="domain" description="Carbohydrate kinase FGGY N-terminal" evidence="11">
    <location>
        <begin position="15"/>
        <end position="260"/>
    </location>
</feature>
<dbReference type="SUPFAM" id="SSF53067">
    <property type="entry name" value="Actin-like ATPase domain"/>
    <property type="match status" value="2"/>
</dbReference>
<dbReference type="PROSITE" id="PS00445">
    <property type="entry name" value="FGGY_KINASES_2"/>
    <property type="match status" value="1"/>
</dbReference>
<feature type="binding site" evidence="9">
    <location>
        <position position="144"/>
    </location>
    <ligand>
        <name>glycerol</name>
        <dbReference type="ChEBI" id="CHEBI:17754"/>
    </ligand>
</feature>
<dbReference type="PANTHER" id="PTHR10196">
    <property type="entry name" value="SUGAR KINASE"/>
    <property type="match status" value="1"/>
</dbReference>
<comment type="similarity">
    <text evidence="2 9 10">Belongs to the FGGY kinase family.</text>
</comment>
<feature type="domain" description="Carbohydrate kinase FGGY C-terminal" evidence="12">
    <location>
        <begin position="270"/>
        <end position="458"/>
    </location>
</feature>
<evidence type="ECO:0000259" key="11">
    <source>
        <dbReference type="Pfam" id="PF00370"/>
    </source>
</evidence>
<dbReference type="GO" id="GO:0005524">
    <property type="term" value="F:ATP binding"/>
    <property type="evidence" value="ECO:0007669"/>
    <property type="project" value="UniProtKB-UniRule"/>
</dbReference>
<feature type="binding site" evidence="9">
    <location>
        <position position="275"/>
    </location>
    <ligand>
        <name>ATP</name>
        <dbReference type="ChEBI" id="CHEBI:30616"/>
    </ligand>
</feature>
<comment type="function">
    <text evidence="9">Key enzyme in the regulation of glycerol uptake and metabolism. Catalyzes the phosphorylation of glycerol to yield sn-glycerol 3-phosphate.</text>
</comment>
<dbReference type="InterPro" id="IPR018484">
    <property type="entry name" value="FGGY_N"/>
</dbReference>
<feature type="binding site" evidence="9">
    <location>
        <position position="92"/>
    </location>
    <ligand>
        <name>sn-glycerol 3-phosphate</name>
        <dbReference type="ChEBI" id="CHEBI:57597"/>
    </ligand>
</feature>
<dbReference type="GO" id="GO:0005829">
    <property type="term" value="C:cytosol"/>
    <property type="evidence" value="ECO:0007669"/>
    <property type="project" value="TreeGrafter"/>
</dbReference>
<dbReference type="InterPro" id="IPR018483">
    <property type="entry name" value="Carb_kinase_FGGY_CS"/>
</dbReference>
<feature type="binding site" evidence="9">
    <location>
        <position position="253"/>
    </location>
    <ligand>
        <name>sn-glycerol 3-phosphate</name>
        <dbReference type="ChEBI" id="CHEBI:57597"/>
    </ligand>
</feature>
<evidence type="ECO:0000256" key="10">
    <source>
        <dbReference type="RuleBase" id="RU003733"/>
    </source>
</evidence>
<comment type="pathway">
    <text evidence="1 9">Polyol metabolism; glycerol degradation via glycerol kinase pathway; sn-glycerol 3-phosphate from glycerol: step 1/1.</text>
</comment>
<evidence type="ECO:0000256" key="4">
    <source>
        <dbReference type="ARBA" id="ARBA00022741"/>
    </source>
</evidence>
<evidence type="ECO:0000256" key="8">
    <source>
        <dbReference type="ARBA" id="ARBA00052101"/>
    </source>
</evidence>
<dbReference type="EMBL" id="CADCWH010000298">
    <property type="protein sequence ID" value="CAA9563643.1"/>
    <property type="molecule type" value="Genomic_DNA"/>
</dbReference>
<dbReference type="InterPro" id="IPR018485">
    <property type="entry name" value="FGGY_C"/>
</dbReference>
<comment type="catalytic activity">
    <reaction evidence="8 9">
        <text>glycerol + ATP = sn-glycerol 3-phosphate + ADP + H(+)</text>
        <dbReference type="Rhea" id="RHEA:21644"/>
        <dbReference type="ChEBI" id="CHEBI:15378"/>
        <dbReference type="ChEBI" id="CHEBI:17754"/>
        <dbReference type="ChEBI" id="CHEBI:30616"/>
        <dbReference type="ChEBI" id="CHEBI:57597"/>
        <dbReference type="ChEBI" id="CHEBI:456216"/>
        <dbReference type="EC" id="2.7.1.30"/>
    </reaction>
</comment>
<comment type="activity regulation">
    <text evidence="9">Inhibited by fructose 1,6-bisphosphate (FBP).</text>
</comment>
<keyword evidence="4 9" id="KW-0547">Nucleotide-binding</keyword>
<organism evidence="13">
    <name type="scientific">uncultured Thermomicrobiales bacterium</name>
    <dbReference type="NCBI Taxonomy" id="1645740"/>
    <lineage>
        <taxon>Bacteria</taxon>
        <taxon>Pseudomonadati</taxon>
        <taxon>Thermomicrobiota</taxon>
        <taxon>Thermomicrobia</taxon>
        <taxon>Thermomicrobiales</taxon>
        <taxon>environmental samples</taxon>
    </lineage>
</organism>
<dbReference type="GO" id="GO:0004370">
    <property type="term" value="F:glycerol kinase activity"/>
    <property type="evidence" value="ECO:0007669"/>
    <property type="project" value="UniProtKB-UniRule"/>
</dbReference>
<feature type="binding site" evidence="9">
    <location>
        <position position="92"/>
    </location>
    <ligand>
        <name>glycerol</name>
        <dbReference type="ChEBI" id="CHEBI:17754"/>
    </ligand>
</feature>
<feature type="binding site" evidence="9">
    <location>
        <position position="253"/>
    </location>
    <ligand>
        <name>glycerol</name>
        <dbReference type="ChEBI" id="CHEBI:17754"/>
    </ligand>
</feature>
<dbReference type="NCBIfam" id="TIGR01311">
    <property type="entry name" value="glycerol_kin"/>
    <property type="match status" value="1"/>
</dbReference>
<protein>
    <recommendedName>
        <fullName evidence="9">Glycerol kinase</fullName>
        <ecNumber evidence="9">2.7.1.30</ecNumber>
    </recommendedName>
    <alternativeName>
        <fullName evidence="9">ATP:glycerol 3-phosphotransferase</fullName>
    </alternativeName>
    <alternativeName>
        <fullName evidence="9">Glycerokinase</fullName>
        <shortName evidence="9">GK</shortName>
    </alternativeName>
</protein>
<feature type="binding site" evidence="9">
    <location>
        <position position="318"/>
    </location>
    <ligand>
        <name>ATP</name>
        <dbReference type="ChEBI" id="CHEBI:30616"/>
    </ligand>
</feature>
<dbReference type="InterPro" id="IPR000577">
    <property type="entry name" value="Carb_kinase_FGGY"/>
</dbReference>
<dbReference type="CDD" id="cd07786">
    <property type="entry name" value="FGGY_EcGK_like"/>
    <property type="match status" value="1"/>
</dbReference>
<feature type="binding site" evidence="9">
    <location>
        <position position="24"/>
    </location>
    <ligand>
        <name>ATP</name>
        <dbReference type="ChEBI" id="CHEBI:30616"/>
    </ligand>
</feature>
<feature type="binding site" evidence="9">
    <location>
        <position position="22"/>
    </location>
    <ligand>
        <name>sn-glycerol 3-phosphate</name>
        <dbReference type="ChEBI" id="CHEBI:57597"/>
    </ligand>
</feature>
<feature type="binding site" evidence="9">
    <location>
        <position position="93"/>
    </location>
    <ligand>
        <name>sn-glycerol 3-phosphate</name>
        <dbReference type="ChEBI" id="CHEBI:57597"/>
    </ligand>
</feature>
<proteinExistence type="inferred from homology"/>
<dbReference type="NCBIfam" id="NF000756">
    <property type="entry name" value="PRK00047.1"/>
    <property type="match status" value="1"/>
</dbReference>
<dbReference type="Pfam" id="PF02782">
    <property type="entry name" value="FGGY_C"/>
    <property type="match status" value="1"/>
</dbReference>
<evidence type="ECO:0000256" key="9">
    <source>
        <dbReference type="HAMAP-Rule" id="MF_00186"/>
    </source>
</evidence>
<evidence type="ECO:0000256" key="3">
    <source>
        <dbReference type="ARBA" id="ARBA00022679"/>
    </source>
</evidence>
<feature type="binding site" evidence="9">
    <location>
        <position position="23"/>
    </location>
    <ligand>
        <name>ATP</name>
        <dbReference type="ChEBI" id="CHEBI:30616"/>
    </ligand>
</feature>
<evidence type="ECO:0000313" key="13">
    <source>
        <dbReference type="EMBL" id="CAA9563643.1"/>
    </source>
</evidence>
<keyword evidence="5 9" id="KW-0418">Kinase</keyword>
<evidence type="ECO:0000259" key="12">
    <source>
        <dbReference type="Pfam" id="PF02782"/>
    </source>
</evidence>
<dbReference type="FunFam" id="3.30.420.40:FF:000007">
    <property type="entry name" value="Glycerol kinase"/>
    <property type="match status" value="1"/>
</dbReference>
<dbReference type="Gene3D" id="3.30.420.40">
    <property type="match status" value="2"/>
</dbReference>
<evidence type="ECO:0000256" key="7">
    <source>
        <dbReference type="ARBA" id="ARBA00022840"/>
    </source>
</evidence>
<dbReference type="InterPro" id="IPR005999">
    <property type="entry name" value="Glycerol_kin"/>
</dbReference>
<keyword evidence="3 9" id="KW-0808">Transferase</keyword>
<feature type="binding site" evidence="9">
    <location>
        <position position="275"/>
    </location>
    <ligand>
        <name>ADP</name>
        <dbReference type="ChEBI" id="CHEBI:456216"/>
    </ligand>
</feature>
<dbReference type="GO" id="GO:0019563">
    <property type="term" value="P:glycerol catabolic process"/>
    <property type="evidence" value="ECO:0007669"/>
    <property type="project" value="UniProtKB-UniRule"/>
</dbReference>
<dbReference type="AlphaFoldDB" id="A0A6J4V3E3"/>
<feature type="binding site" evidence="9">
    <location>
        <position position="254"/>
    </location>
    <ligand>
        <name>glycerol</name>
        <dbReference type="ChEBI" id="CHEBI:17754"/>
    </ligand>
</feature>
<reference evidence="13" key="1">
    <citation type="submission" date="2020-02" db="EMBL/GenBank/DDBJ databases">
        <authorList>
            <person name="Meier V. D."/>
        </authorList>
    </citation>
    <scope>NUCLEOTIDE SEQUENCE</scope>
    <source>
        <strain evidence="13">AVDCRST_MAG70</strain>
    </source>
</reference>
<dbReference type="Pfam" id="PF00370">
    <property type="entry name" value="FGGY_N"/>
    <property type="match status" value="1"/>
</dbReference>
<evidence type="ECO:0000256" key="5">
    <source>
        <dbReference type="ARBA" id="ARBA00022777"/>
    </source>
</evidence>
<feature type="binding site" evidence="9">
    <location>
        <position position="22"/>
    </location>
    <ligand>
        <name>ATP</name>
        <dbReference type="ChEBI" id="CHEBI:30616"/>
    </ligand>
</feature>
<dbReference type="PANTHER" id="PTHR10196:SF69">
    <property type="entry name" value="GLYCEROL KINASE"/>
    <property type="match status" value="1"/>
</dbReference>
<name>A0A6J4V3E3_9BACT</name>
<dbReference type="PIRSF" id="PIRSF000538">
    <property type="entry name" value="GlpK"/>
    <property type="match status" value="1"/>
</dbReference>
<feature type="binding site" evidence="9">
    <location>
        <position position="419"/>
    </location>
    <ligand>
        <name>ADP</name>
        <dbReference type="ChEBI" id="CHEBI:456216"/>
    </ligand>
</feature>
<evidence type="ECO:0000256" key="2">
    <source>
        <dbReference type="ARBA" id="ARBA00009156"/>
    </source>
</evidence>